<evidence type="ECO:0000256" key="5">
    <source>
        <dbReference type="ARBA" id="ARBA00023140"/>
    </source>
</evidence>
<dbReference type="InterPro" id="IPR036010">
    <property type="entry name" value="2Fe-2S_ferredoxin-like_sf"/>
</dbReference>
<dbReference type="InterPro" id="IPR016208">
    <property type="entry name" value="Ald_Oxase/xanthine_DH-like"/>
</dbReference>
<dbReference type="GO" id="GO:0005777">
    <property type="term" value="C:peroxisome"/>
    <property type="evidence" value="ECO:0007669"/>
    <property type="project" value="UniProtKB-SubCell"/>
</dbReference>
<protein>
    <recommendedName>
        <fullName evidence="7">FAD-binding PCMH-type domain-containing protein</fullName>
    </recommendedName>
</protein>
<feature type="domain" description="FAD-binding PCMH-type" evidence="7">
    <location>
        <begin position="210"/>
        <end position="394"/>
    </location>
</feature>
<dbReference type="InterPro" id="IPR012675">
    <property type="entry name" value="Beta-grasp_dom_sf"/>
</dbReference>
<comment type="caution">
    <text evidence="8">The sequence shown here is derived from an EMBL/GenBank/DDBJ whole genome shotgun (WGS) entry which is preliminary data.</text>
</comment>
<dbReference type="InterPro" id="IPR016166">
    <property type="entry name" value="FAD-bd_PCMH"/>
</dbReference>
<dbReference type="PROSITE" id="PS51387">
    <property type="entry name" value="FAD_PCMH"/>
    <property type="match status" value="1"/>
</dbReference>
<evidence type="ECO:0000256" key="4">
    <source>
        <dbReference type="ARBA" id="ARBA00023004"/>
    </source>
</evidence>
<dbReference type="GO" id="GO:0016491">
    <property type="term" value="F:oxidoreductase activity"/>
    <property type="evidence" value="ECO:0007669"/>
    <property type="project" value="InterPro"/>
</dbReference>
<keyword evidence="9" id="KW-1185">Reference proteome</keyword>
<organism evidence="8 9">
    <name type="scientific">Halocaridina rubra</name>
    <name type="common">Hawaiian red shrimp</name>
    <dbReference type="NCBI Taxonomy" id="373956"/>
    <lineage>
        <taxon>Eukaryota</taxon>
        <taxon>Metazoa</taxon>
        <taxon>Ecdysozoa</taxon>
        <taxon>Arthropoda</taxon>
        <taxon>Crustacea</taxon>
        <taxon>Multicrustacea</taxon>
        <taxon>Malacostraca</taxon>
        <taxon>Eumalacostraca</taxon>
        <taxon>Eucarida</taxon>
        <taxon>Decapoda</taxon>
        <taxon>Pleocyemata</taxon>
        <taxon>Caridea</taxon>
        <taxon>Atyoidea</taxon>
        <taxon>Atyidae</taxon>
        <taxon>Halocaridina</taxon>
    </lineage>
</organism>
<comment type="subcellular location">
    <subcellularLocation>
        <location evidence="1">Peroxisome</location>
    </subcellularLocation>
</comment>
<dbReference type="AlphaFoldDB" id="A0AAN8X4P6"/>
<dbReference type="Proteomes" id="UP001381693">
    <property type="component" value="Unassembled WGS sequence"/>
</dbReference>
<dbReference type="InterPro" id="IPR036884">
    <property type="entry name" value="2Fe-2S-bd_dom_sf"/>
</dbReference>
<dbReference type="InterPro" id="IPR002888">
    <property type="entry name" value="2Fe-2S-bd"/>
</dbReference>
<dbReference type="InterPro" id="IPR016169">
    <property type="entry name" value="FAD-bd_PCMH_sub2"/>
</dbReference>
<dbReference type="PROSITE" id="PS00197">
    <property type="entry name" value="2FE2S_FER_1"/>
    <property type="match status" value="1"/>
</dbReference>
<dbReference type="GO" id="GO:0005506">
    <property type="term" value="F:iron ion binding"/>
    <property type="evidence" value="ECO:0007669"/>
    <property type="project" value="InterPro"/>
</dbReference>
<dbReference type="PANTHER" id="PTHR11908">
    <property type="entry name" value="XANTHINE DEHYDROGENASE"/>
    <property type="match status" value="1"/>
</dbReference>
<dbReference type="SUPFAM" id="SSF47741">
    <property type="entry name" value="CO dehydrogenase ISP C-domain like"/>
    <property type="match status" value="1"/>
</dbReference>
<dbReference type="SUPFAM" id="SSF54292">
    <property type="entry name" value="2Fe-2S ferredoxin-like"/>
    <property type="match status" value="1"/>
</dbReference>
<keyword evidence="2" id="KW-0500">Molybdenum</keyword>
<dbReference type="InterPro" id="IPR006058">
    <property type="entry name" value="2Fe2S_fd_BS"/>
</dbReference>
<dbReference type="Gene3D" id="3.30.465.10">
    <property type="match status" value="1"/>
</dbReference>
<sequence length="423" mass="45381">MGEVPTIRINGKDYELGPDIGEDERLVNFLFDKNLKGTHTTCFEGGCGACIVVASVPDPVTGSMETYSVNSCLVPVLSCAGWEVTTIEGLGNSLDGFHVVQDRLAEYSGTQCGYCSPGMVMNMYGLTQNNPAWTASDVEKSLDANICRCTGYRPILEAFKSITTKDIEDSHLSKCAKAGKGSGCPCAQKSNSDKTKPKGCCKQTKSPRGMLPASAKAYQPTSLTELYSIIAALPPEDGYSLIVGNTAQAVVGGDYTSKATIYIRNIPELSQVTQTTENVGFGACISISRMMKEMKQMSSSSGYAYLDHLADTWQHVAGTSVRNLGSWAGNLAVRSTHLDFPSDLFTHLVTAGATITVGTTDGSTTTHSVEELIGMDLVTNRKVILHITFPKMADNVIFRVFKVCARATNSHAVGVHEPPARRI</sequence>
<evidence type="ECO:0000256" key="1">
    <source>
        <dbReference type="ARBA" id="ARBA00004275"/>
    </source>
</evidence>
<dbReference type="PANTHER" id="PTHR11908:SF132">
    <property type="entry name" value="ALDEHYDE OXIDASE 1-RELATED"/>
    <property type="match status" value="1"/>
</dbReference>
<dbReference type="Gene3D" id="1.10.150.120">
    <property type="entry name" value="[2Fe-2S]-binding domain"/>
    <property type="match status" value="1"/>
</dbReference>
<reference evidence="8 9" key="1">
    <citation type="submission" date="2023-11" db="EMBL/GenBank/DDBJ databases">
        <title>Halocaridina rubra genome assembly.</title>
        <authorList>
            <person name="Smith C."/>
        </authorList>
    </citation>
    <scope>NUCLEOTIDE SEQUENCE [LARGE SCALE GENOMIC DNA]</scope>
    <source>
        <strain evidence="8">EP-1</strain>
        <tissue evidence="8">Whole</tissue>
    </source>
</reference>
<dbReference type="Pfam" id="PF00941">
    <property type="entry name" value="FAD_binding_5"/>
    <property type="match status" value="1"/>
</dbReference>
<gene>
    <name evidence="8" type="ORF">SK128_004965</name>
</gene>
<evidence type="ECO:0000256" key="2">
    <source>
        <dbReference type="ARBA" id="ARBA00022505"/>
    </source>
</evidence>
<dbReference type="GO" id="GO:0071949">
    <property type="term" value="F:FAD binding"/>
    <property type="evidence" value="ECO:0007669"/>
    <property type="project" value="InterPro"/>
</dbReference>
<evidence type="ECO:0000256" key="3">
    <source>
        <dbReference type="ARBA" id="ARBA00022723"/>
    </source>
</evidence>
<dbReference type="SUPFAM" id="SSF56176">
    <property type="entry name" value="FAD-binding/transporter-associated domain-like"/>
    <property type="match status" value="1"/>
</dbReference>
<dbReference type="EMBL" id="JAXCGZ010011864">
    <property type="protein sequence ID" value="KAK7074023.1"/>
    <property type="molecule type" value="Genomic_DNA"/>
</dbReference>
<evidence type="ECO:0000313" key="9">
    <source>
        <dbReference type="Proteomes" id="UP001381693"/>
    </source>
</evidence>
<dbReference type="Gene3D" id="3.10.20.30">
    <property type="match status" value="1"/>
</dbReference>
<evidence type="ECO:0000313" key="8">
    <source>
        <dbReference type="EMBL" id="KAK7074023.1"/>
    </source>
</evidence>
<dbReference type="InterPro" id="IPR002346">
    <property type="entry name" value="Mopterin_DH_FAD-bd"/>
</dbReference>
<dbReference type="Pfam" id="PF01799">
    <property type="entry name" value="Fer2_2"/>
    <property type="match status" value="1"/>
</dbReference>
<evidence type="ECO:0000259" key="7">
    <source>
        <dbReference type="PROSITE" id="PS51387"/>
    </source>
</evidence>
<proteinExistence type="predicted"/>
<evidence type="ECO:0000256" key="6">
    <source>
        <dbReference type="SAM" id="MobiDB-lite"/>
    </source>
</evidence>
<keyword evidence="4" id="KW-0408">Iron</keyword>
<feature type="region of interest" description="Disordered" evidence="6">
    <location>
        <begin position="177"/>
        <end position="205"/>
    </location>
</feature>
<dbReference type="InterPro" id="IPR036318">
    <property type="entry name" value="FAD-bd_PCMH-like_sf"/>
</dbReference>
<keyword evidence="3" id="KW-0479">Metal-binding</keyword>
<accession>A0AAN8X4P6</accession>
<keyword evidence="5" id="KW-0576">Peroxisome</keyword>
<name>A0AAN8X4P6_HALRR</name>
<dbReference type="GO" id="GO:0051537">
    <property type="term" value="F:2 iron, 2 sulfur cluster binding"/>
    <property type="evidence" value="ECO:0007669"/>
    <property type="project" value="InterPro"/>
</dbReference>